<dbReference type="HOGENOM" id="CLU_1429883_0_0_1"/>
<protein>
    <submittedName>
        <fullName evidence="2">Uncharacterized protein</fullName>
    </submittedName>
</protein>
<evidence type="ECO:0000313" key="2">
    <source>
        <dbReference type="EnsemblPlants" id="Bo3g182830.1"/>
    </source>
</evidence>
<keyword evidence="3" id="KW-1185">Reference proteome</keyword>
<reference evidence="2" key="2">
    <citation type="submission" date="2015-03" db="UniProtKB">
        <authorList>
            <consortium name="EnsemblPlants"/>
        </authorList>
    </citation>
    <scope>IDENTIFICATION</scope>
</reference>
<dbReference type="Gramene" id="Bo3g182830.1">
    <property type="protein sequence ID" value="Bo3g182830.1"/>
    <property type="gene ID" value="Bo3g182830"/>
</dbReference>
<evidence type="ECO:0000256" key="1">
    <source>
        <dbReference type="SAM" id="MobiDB-lite"/>
    </source>
</evidence>
<sequence>MGTKTKVINSSRTKSTGHVLRSQSPFGRFCGAYSKAIPLSSSPSLELASSTTLPSPLHPQPSSVTTTTTTATTDLRLDSCESIRTPADDSIICILSTADPSRQLMPWLQLRKRSGMRPSLLEDYFCKSSGKDRLICGNHQAGDPRLEEEKEIRVFLNVGDEDGEWILNGLILAETCVVTMSPNLLTWKTA</sequence>
<dbReference type="EnsemblPlants" id="Bo3g182830.1">
    <property type="protein sequence ID" value="Bo3g182830.1"/>
    <property type="gene ID" value="Bo3g182830"/>
</dbReference>
<proteinExistence type="predicted"/>
<organism evidence="2 3">
    <name type="scientific">Brassica oleracea var. oleracea</name>
    <dbReference type="NCBI Taxonomy" id="109376"/>
    <lineage>
        <taxon>Eukaryota</taxon>
        <taxon>Viridiplantae</taxon>
        <taxon>Streptophyta</taxon>
        <taxon>Embryophyta</taxon>
        <taxon>Tracheophyta</taxon>
        <taxon>Spermatophyta</taxon>
        <taxon>Magnoliopsida</taxon>
        <taxon>eudicotyledons</taxon>
        <taxon>Gunneridae</taxon>
        <taxon>Pentapetalae</taxon>
        <taxon>rosids</taxon>
        <taxon>malvids</taxon>
        <taxon>Brassicales</taxon>
        <taxon>Brassicaceae</taxon>
        <taxon>Brassiceae</taxon>
        <taxon>Brassica</taxon>
    </lineage>
</organism>
<accession>A0A0D3BMU7</accession>
<dbReference type="Proteomes" id="UP000032141">
    <property type="component" value="Chromosome C3"/>
</dbReference>
<feature type="region of interest" description="Disordered" evidence="1">
    <location>
        <begin position="48"/>
        <end position="69"/>
    </location>
</feature>
<dbReference type="AlphaFoldDB" id="A0A0D3BMU7"/>
<evidence type="ECO:0000313" key="3">
    <source>
        <dbReference type="Proteomes" id="UP000032141"/>
    </source>
</evidence>
<reference evidence="2 3" key="1">
    <citation type="journal article" date="2014" name="Genome Biol.">
        <title>Transcriptome and methylome profiling reveals relics of genome dominance in the mesopolyploid Brassica oleracea.</title>
        <authorList>
            <person name="Parkin I.A."/>
            <person name="Koh C."/>
            <person name="Tang H."/>
            <person name="Robinson S.J."/>
            <person name="Kagale S."/>
            <person name="Clarke W.E."/>
            <person name="Town C.D."/>
            <person name="Nixon J."/>
            <person name="Krishnakumar V."/>
            <person name="Bidwell S.L."/>
            <person name="Denoeud F."/>
            <person name="Belcram H."/>
            <person name="Links M.G."/>
            <person name="Just J."/>
            <person name="Clarke C."/>
            <person name="Bender T."/>
            <person name="Huebert T."/>
            <person name="Mason A.S."/>
            <person name="Pires J.C."/>
            <person name="Barker G."/>
            <person name="Moore J."/>
            <person name="Walley P.G."/>
            <person name="Manoli S."/>
            <person name="Batley J."/>
            <person name="Edwards D."/>
            <person name="Nelson M.N."/>
            <person name="Wang X."/>
            <person name="Paterson A.H."/>
            <person name="King G."/>
            <person name="Bancroft I."/>
            <person name="Chalhoub B."/>
            <person name="Sharpe A.G."/>
        </authorList>
    </citation>
    <scope>NUCLEOTIDE SEQUENCE</scope>
    <source>
        <strain evidence="2 3">cv. TO1000</strain>
    </source>
</reference>
<name>A0A0D3BMU7_BRAOL</name>